<dbReference type="SMART" id="SM00065">
    <property type="entry name" value="GAF"/>
    <property type="match status" value="2"/>
</dbReference>
<dbReference type="InterPro" id="IPR049165">
    <property type="entry name" value="GH39_as"/>
</dbReference>
<dbReference type="InterPro" id="IPR002073">
    <property type="entry name" value="PDEase_catalytic_dom"/>
</dbReference>
<dbReference type="Gene3D" id="2.60.40.1500">
    <property type="entry name" value="Glycosyl hydrolase domain, family 39"/>
    <property type="match status" value="1"/>
</dbReference>
<accession>A0A8C3DYH0</accession>
<dbReference type="Gene3D" id="3.20.20.80">
    <property type="entry name" value="Glycosidases"/>
    <property type="match status" value="1"/>
</dbReference>
<dbReference type="Proteomes" id="UP000694553">
    <property type="component" value="Unassembled WGS sequence"/>
</dbReference>
<dbReference type="InterPro" id="IPR036971">
    <property type="entry name" value="PDEase_catalytic_dom_sf"/>
</dbReference>
<dbReference type="InterPro" id="IPR017853">
    <property type="entry name" value="GH"/>
</dbReference>
<dbReference type="Pfam" id="PF00233">
    <property type="entry name" value="PDEase_I"/>
    <property type="match status" value="1"/>
</dbReference>
<dbReference type="InterPro" id="IPR049166">
    <property type="entry name" value="GH39_cat"/>
</dbReference>
<dbReference type="GO" id="GO:0005975">
    <property type="term" value="P:carbohydrate metabolic process"/>
    <property type="evidence" value="ECO:0007669"/>
    <property type="project" value="InterPro"/>
</dbReference>
<dbReference type="FunFam" id="3.30.450.40:FF:000001">
    <property type="entry name" value="Phosphodiesterase"/>
    <property type="match status" value="1"/>
</dbReference>
<dbReference type="Pfam" id="PF01590">
    <property type="entry name" value="GAF"/>
    <property type="match status" value="2"/>
</dbReference>
<dbReference type="FunFam" id="1.10.1300.10:FF:000005">
    <property type="entry name" value="Phosphodiesterase"/>
    <property type="match status" value="1"/>
</dbReference>
<dbReference type="PROSITE" id="PS00126">
    <property type="entry name" value="PDEASE_I_1"/>
    <property type="match status" value="1"/>
</dbReference>
<dbReference type="FunFam" id="2.60.40.10:FF:002085">
    <property type="entry name" value="Iduronidase, alpha-L"/>
    <property type="match status" value="1"/>
</dbReference>
<dbReference type="PRINTS" id="PR00745">
    <property type="entry name" value="GLHYDRLASE39"/>
</dbReference>
<gene>
    <name evidence="6" type="primary">IDUA</name>
</gene>
<dbReference type="InterPro" id="IPR003607">
    <property type="entry name" value="HD/PDEase_dom"/>
</dbReference>
<dbReference type="PANTHER" id="PTHR12631:SF8">
    <property type="entry name" value="ALPHA-L-IDURONIDASE"/>
    <property type="match status" value="1"/>
</dbReference>
<dbReference type="Gene3D" id="3.30.450.40">
    <property type="match status" value="2"/>
</dbReference>
<dbReference type="InterPro" id="IPR029016">
    <property type="entry name" value="GAF-like_dom_sf"/>
</dbReference>
<reference evidence="6" key="3">
    <citation type="submission" date="2025-09" db="UniProtKB">
        <authorList>
            <consortium name="Ensembl"/>
        </authorList>
    </citation>
    <scope>IDENTIFICATION</scope>
</reference>
<dbReference type="Ensembl" id="ENSCMUT00000014487.2">
    <property type="protein sequence ID" value="ENSCMUP00000013480.1"/>
    <property type="gene ID" value="ENSCMUG00000008450.2"/>
</dbReference>
<protein>
    <recommendedName>
        <fullName evidence="5">Phosphodiesterase</fullName>
        <ecNumber evidence="5">3.1.4.-</ecNumber>
    </recommendedName>
</protein>
<comment type="similarity">
    <text evidence="1">Belongs to the glycosyl hydrolase 39 family.</text>
</comment>
<dbReference type="InterPro" id="IPR013783">
    <property type="entry name" value="Ig-like_fold"/>
</dbReference>
<evidence type="ECO:0000313" key="6">
    <source>
        <dbReference type="Ensembl" id="ENSCMUP00000013480.1"/>
    </source>
</evidence>
<dbReference type="Pfam" id="PF01229">
    <property type="entry name" value="Glyco_hydro_39"/>
    <property type="match status" value="1"/>
</dbReference>
<keyword evidence="5" id="KW-0479">Metal-binding</keyword>
<evidence type="ECO:0000313" key="7">
    <source>
        <dbReference type="Proteomes" id="UP000694553"/>
    </source>
</evidence>
<dbReference type="InterPro" id="IPR051923">
    <property type="entry name" value="Glycosyl_Hydrolase_39"/>
</dbReference>
<reference evidence="6" key="2">
    <citation type="submission" date="2025-08" db="UniProtKB">
        <authorList>
            <consortium name="Ensembl"/>
        </authorList>
    </citation>
    <scope>IDENTIFICATION</scope>
</reference>
<dbReference type="SUPFAM" id="SSF51445">
    <property type="entry name" value="(Trans)glycosidases"/>
    <property type="match status" value="1"/>
</dbReference>
<evidence type="ECO:0000256" key="4">
    <source>
        <dbReference type="ARBA" id="ARBA00023295"/>
    </source>
</evidence>
<dbReference type="SUPFAM" id="SSF51011">
    <property type="entry name" value="Glycosyl hydrolase domain"/>
    <property type="match status" value="1"/>
</dbReference>
<dbReference type="Gene3D" id="2.60.40.10">
    <property type="entry name" value="Immunoglobulins"/>
    <property type="match status" value="1"/>
</dbReference>
<dbReference type="GO" id="GO:0004114">
    <property type="term" value="F:3',5'-cyclic-nucleotide phosphodiesterase activity"/>
    <property type="evidence" value="ECO:0007669"/>
    <property type="project" value="InterPro"/>
</dbReference>
<dbReference type="PROSITE" id="PS01027">
    <property type="entry name" value="GLYCOSYL_HYDROL_F39"/>
    <property type="match status" value="1"/>
</dbReference>
<dbReference type="EC" id="3.1.4.-" evidence="5"/>
<dbReference type="PROSITE" id="PS51845">
    <property type="entry name" value="PDEASE_I_2"/>
    <property type="match status" value="1"/>
</dbReference>
<dbReference type="SMART" id="SM00471">
    <property type="entry name" value="HDc"/>
    <property type="match status" value="1"/>
</dbReference>
<dbReference type="Gene3D" id="1.10.1300.10">
    <property type="entry name" value="3'5'-cyclic nucleotide phosphodiesterase, catalytic domain"/>
    <property type="match status" value="1"/>
</dbReference>
<dbReference type="FunFam" id="2.60.40.1500:FF:000002">
    <property type="entry name" value="Iduronidase alpha-L"/>
    <property type="match status" value="1"/>
</dbReference>
<dbReference type="SUPFAM" id="SSF55781">
    <property type="entry name" value="GAF domain-like"/>
    <property type="match status" value="2"/>
</dbReference>
<evidence type="ECO:0000256" key="5">
    <source>
        <dbReference type="RuleBase" id="RU363067"/>
    </source>
</evidence>
<dbReference type="InterPro" id="IPR003018">
    <property type="entry name" value="GAF"/>
</dbReference>
<dbReference type="InterPro" id="IPR049167">
    <property type="entry name" value="GH39_C"/>
</dbReference>
<dbReference type="SUPFAM" id="SSF109604">
    <property type="entry name" value="HD-domain/PDEase-like"/>
    <property type="match status" value="1"/>
</dbReference>
<dbReference type="InterPro" id="IPR000514">
    <property type="entry name" value="Glyco_hydro_39"/>
</dbReference>
<dbReference type="CDD" id="cd00077">
    <property type="entry name" value="HDc"/>
    <property type="match status" value="1"/>
</dbReference>
<comment type="cofactor">
    <cofactor evidence="5">
        <name>a divalent metal cation</name>
        <dbReference type="ChEBI" id="CHEBI:60240"/>
    </cofactor>
    <text evidence="5">Binds 2 divalent metal cations per subunit. Site 1 may preferentially bind zinc ions, while site 2 has a preference for magnesium and/or manganese ions.</text>
</comment>
<dbReference type="GO" id="GO:0046872">
    <property type="term" value="F:metal ion binding"/>
    <property type="evidence" value="ECO:0007669"/>
    <property type="project" value="UniProtKB-KW"/>
</dbReference>
<dbReference type="GO" id="GO:0007165">
    <property type="term" value="P:signal transduction"/>
    <property type="evidence" value="ECO:0007669"/>
    <property type="project" value="InterPro"/>
</dbReference>
<dbReference type="PANTHER" id="PTHR12631">
    <property type="entry name" value="ALPHA-L-IDURONIDASE"/>
    <property type="match status" value="1"/>
</dbReference>
<sequence>MGLLLWLLLVPLGAGSAAYEVYVDARRAERPLQHFWRSTGFCPPLPHSRADLFDLSKDQELNLAYISSVPHGGIEQVRIHWLLELVALRVVNGKLNYDFTALDNLMDLLWENKLIPGFELMGNPSGYFLDFEDKEHVVQWRNLITVLARRYIDRYGLEHVAKWNFETWNEPDHHDFDNVSMTVKGFLNYYDACSEGLRAASPLLKFGGPGDSFHPLPKSPICWSLLCHCYNGTNFFTGETGVRLDYISLHRKGGGNSLYILQQEVEAVQQIQKLFPSFSSVAIYNDEADPMVGWSIPQLWRADVTYAAMVVKVIIQHQNLLISKANNTINYSLLSNDNAFLSYYPHYFTQRTLTARFQMNNTKPPHVQMVRKPVLTAMGLLALLGEEQILAEVKISGDESAQNSTVGVLASVHTPSETQPSDSWQATVLMYSSEDNRTSSNISTITVNATHFPKLRGLMYVTYYMDNNQTNPYLKWKNLGSPDFPSPEQFQQIRDAEDPLATGPFPFPEDGILTLKQDLPIPSVFLIHICAQPRSAPDQVTGVRLIPLTKGQVVVLWDDDCVKSKCIKTFEVEFSPDGKTYQRINAKDTIFTLWVYSPGSSVSGFYRVRAIDYWGKAGLSSLPVGQRNGTPELATRLFNIQEGSTLEECLVSPDCEIVYPLDIGIVGHVAQTKKTMNIKDVHECAQFSAFVDELTDYTTKNILATPILNGKDLVAVIVAINKLNGPHFTSSDETLFLKYLNFASLNLKIYHLSYLHNCETRRGQVLLWSANKVFEELTDIERQFHKAFYTVRAYLNCDRYSVGLLDMTKEKEFFDLWPVLLGEVPPYSGPRTPDGREIVFYKVIDYILHGKEDIKVIPNPTPDHWALVTGLPTYVAESGFICNIMNAAADEMFNFQEGPLDESGWTIKNVLSMPIVNKREEIVGVVTFYNRKDGKPFDEQDETLMESLTQFLGWSVLNTDTYDKMNKLENRKDIAQDMVLYHVKCDKDEIQEILPTREKLGKEPNECDEEELASILKEELPGPTKFEIYEFRFSDFDCTELELVKCGIQMYYELGVVKKFQIPQEVLVRFVYSVSKGYRKITYHNWRHGFNVAQTMFTLLMTGKLKRYYTDLEALAMVTAALCHDIDHRGTNNLYQMKSQNPLAKLHGSSILERHHLEFGKFLLSEESLNICQNLNRRQHEHVIHLMEIAIIATDLALYFKKRTMFQKIVDESKTYDSVTAWTEYLSLETTKKEVVMAMMMTACDLSAITKPWEVQSKVALLVAAEFWEQGDLEISVLQQQPIPMMDRRKAAELPKLQVGFIDFVCTFVYKEFSRFHEEIQPMLDGLLNNRNEWKTRADEYDAKIKALEEEKKKEEERMAAKRGEITCNGGTAPASRTCSIL</sequence>
<evidence type="ECO:0000256" key="2">
    <source>
        <dbReference type="ARBA" id="ARBA00022535"/>
    </source>
</evidence>
<name>A0A8C3DYH0_CORMO</name>
<proteinExistence type="inferred from homology"/>
<keyword evidence="4" id="KW-0326">Glycosidase</keyword>
<keyword evidence="3 5" id="KW-0378">Hydrolase</keyword>
<reference evidence="7" key="1">
    <citation type="submission" date="2019-10" db="EMBL/GenBank/DDBJ databases">
        <title>Corvus moneduloides (New Caledonian crow) genome, bCorMon1, primary haplotype.</title>
        <authorList>
            <person name="Rutz C."/>
            <person name="Fungtammasan C."/>
            <person name="Mountcastle J."/>
            <person name="Formenti G."/>
            <person name="Chow W."/>
            <person name="Howe K."/>
            <person name="Steele M.P."/>
            <person name="Fernandes J."/>
            <person name="Gilbert M.T.P."/>
            <person name="Fedrigo O."/>
            <person name="Jarvis E.D."/>
            <person name="Gemmell N."/>
        </authorList>
    </citation>
    <scope>NUCLEOTIDE SEQUENCE [LARGE SCALE GENOMIC DNA]</scope>
</reference>
<dbReference type="GO" id="GO:0003940">
    <property type="term" value="F:L-iduronidase activity"/>
    <property type="evidence" value="ECO:0007669"/>
    <property type="project" value="TreeGrafter"/>
</dbReference>
<dbReference type="Pfam" id="PF21200">
    <property type="entry name" value="Glyco_hydro_39_C"/>
    <property type="match status" value="1"/>
</dbReference>
<evidence type="ECO:0000256" key="3">
    <source>
        <dbReference type="ARBA" id="ARBA00022801"/>
    </source>
</evidence>
<keyword evidence="7" id="KW-1185">Reference proteome</keyword>
<dbReference type="InterPro" id="IPR023174">
    <property type="entry name" value="PDEase_CS"/>
</dbReference>
<keyword evidence="2" id="KW-0140">cGMP</keyword>
<evidence type="ECO:0000256" key="1">
    <source>
        <dbReference type="ARBA" id="ARBA00008875"/>
    </source>
</evidence>
<organism evidence="6 7">
    <name type="scientific">Corvus moneduloides</name>
    <name type="common">New Caledonian crow</name>
    <dbReference type="NCBI Taxonomy" id="1196302"/>
    <lineage>
        <taxon>Eukaryota</taxon>
        <taxon>Metazoa</taxon>
        <taxon>Chordata</taxon>
        <taxon>Craniata</taxon>
        <taxon>Vertebrata</taxon>
        <taxon>Euteleostomi</taxon>
        <taxon>Archelosauria</taxon>
        <taxon>Archosauria</taxon>
        <taxon>Dinosauria</taxon>
        <taxon>Saurischia</taxon>
        <taxon>Theropoda</taxon>
        <taxon>Coelurosauria</taxon>
        <taxon>Aves</taxon>
        <taxon>Neognathae</taxon>
        <taxon>Neoaves</taxon>
        <taxon>Telluraves</taxon>
        <taxon>Australaves</taxon>
        <taxon>Passeriformes</taxon>
        <taxon>Corvoidea</taxon>
        <taxon>Corvidae</taxon>
        <taxon>Corvus</taxon>
    </lineage>
</organism>
<comment type="similarity">
    <text evidence="5">Belongs to the cyclic nucleotide phosphodiesterase family.</text>
</comment>
<dbReference type="FunFam" id="3.20.20.80:FF:000059">
    <property type="entry name" value="Alpha-L-iduronidase"/>
    <property type="match status" value="1"/>
</dbReference>